<dbReference type="AlphaFoldDB" id="A0A7R9DX48"/>
<dbReference type="Pfam" id="PF06487">
    <property type="entry name" value="SAP18"/>
    <property type="match status" value="1"/>
</dbReference>
<organism evidence="7">
    <name type="scientific">Timema monikensis</name>
    <dbReference type="NCBI Taxonomy" id="170555"/>
    <lineage>
        <taxon>Eukaryota</taxon>
        <taxon>Metazoa</taxon>
        <taxon>Ecdysozoa</taxon>
        <taxon>Arthropoda</taxon>
        <taxon>Hexapoda</taxon>
        <taxon>Insecta</taxon>
        <taxon>Pterygota</taxon>
        <taxon>Neoptera</taxon>
        <taxon>Polyneoptera</taxon>
        <taxon>Phasmatodea</taxon>
        <taxon>Timematodea</taxon>
        <taxon>Timematoidea</taxon>
        <taxon>Timematidae</taxon>
        <taxon>Timema</taxon>
    </lineage>
</organism>
<gene>
    <name evidence="7" type="ORF">TMSB3V08_LOCUS328</name>
</gene>
<evidence type="ECO:0000256" key="1">
    <source>
        <dbReference type="ARBA" id="ARBA00009143"/>
    </source>
</evidence>
<comment type="similarity">
    <text evidence="1 6">Belongs to the SAP18 family.</text>
</comment>
<evidence type="ECO:0000256" key="5">
    <source>
        <dbReference type="ARBA" id="ARBA00023163"/>
    </source>
</evidence>
<accession>A0A7R9DX48</accession>
<evidence type="ECO:0000256" key="4">
    <source>
        <dbReference type="ARBA" id="ARBA00023015"/>
    </source>
</evidence>
<dbReference type="InterPro" id="IPR010516">
    <property type="entry name" value="SAP18"/>
</dbReference>
<dbReference type="PANTHER" id="PTHR13082">
    <property type="entry name" value="SAP18"/>
    <property type="match status" value="1"/>
</dbReference>
<dbReference type="GO" id="GO:0005634">
    <property type="term" value="C:nucleus"/>
    <property type="evidence" value="ECO:0007669"/>
    <property type="project" value="TreeGrafter"/>
</dbReference>
<dbReference type="InterPro" id="IPR017250">
    <property type="entry name" value="Hist_deAcase_cplx_SAP18"/>
</dbReference>
<proteinExistence type="inferred from homology"/>
<dbReference type="GO" id="GO:0003714">
    <property type="term" value="F:transcription corepressor activity"/>
    <property type="evidence" value="ECO:0007669"/>
    <property type="project" value="InterPro"/>
</dbReference>
<dbReference type="PANTHER" id="PTHR13082:SF0">
    <property type="entry name" value="HISTONE DEACETYLASE COMPLEX SUBUNIT SAP18"/>
    <property type="match status" value="1"/>
</dbReference>
<dbReference type="FunFam" id="3.10.20.550:FF:000001">
    <property type="entry name" value="Histone deacetylase complex subunit SAP18"/>
    <property type="match status" value="1"/>
</dbReference>
<evidence type="ECO:0000313" key="7">
    <source>
        <dbReference type="EMBL" id="CAD7423338.1"/>
    </source>
</evidence>
<comment type="function">
    <text evidence="6">Involved in the tethering of the SIN3 complex to core histone proteins.</text>
</comment>
<dbReference type="Gene3D" id="3.10.20.550">
    <property type="entry name" value="ASAP complex, SAP18 subunit"/>
    <property type="match status" value="1"/>
</dbReference>
<sequence>MLVDNMAVIAAVGSMIVDEAEKPVDREKTCPLLLRVFCNTGRHHNIMDYNRGNVPANELQIYTWMDATLREITSLVKEVNPDSRRKGTYFDFSLVSPDVRSPSYRMREIGTTCSGQKGADDGKTLAQVRFVIGDYMDICIMPPNRAMPMMRGRGGRPY</sequence>
<name>A0A7R9DX48_9NEOP</name>
<keyword evidence="5 6" id="KW-0804">Transcription</keyword>
<evidence type="ECO:0000256" key="6">
    <source>
        <dbReference type="PIRNR" id="PIRNR037637"/>
    </source>
</evidence>
<evidence type="ECO:0000256" key="2">
    <source>
        <dbReference type="ARBA" id="ARBA00017426"/>
    </source>
</evidence>
<keyword evidence="3 6" id="KW-0678">Repressor</keyword>
<reference evidence="7" key="1">
    <citation type="submission" date="2020-11" db="EMBL/GenBank/DDBJ databases">
        <authorList>
            <person name="Tran Van P."/>
        </authorList>
    </citation>
    <scope>NUCLEOTIDE SEQUENCE</scope>
</reference>
<keyword evidence="4 6" id="KW-0805">Transcription regulation</keyword>
<protein>
    <recommendedName>
        <fullName evidence="2 6">Histone deacetylase complex subunit SAP18</fullName>
    </recommendedName>
</protein>
<evidence type="ECO:0000256" key="3">
    <source>
        <dbReference type="ARBA" id="ARBA00022491"/>
    </source>
</evidence>
<dbReference type="EMBL" id="OB792668">
    <property type="protein sequence ID" value="CAD7423338.1"/>
    <property type="molecule type" value="Genomic_DNA"/>
</dbReference>
<dbReference type="InterPro" id="IPR042534">
    <property type="entry name" value="SAP18_sf"/>
</dbReference>
<dbReference type="PIRSF" id="PIRSF037637">
    <property type="entry name" value="HDAC_SAP18"/>
    <property type="match status" value="1"/>
</dbReference>